<dbReference type="RefSeq" id="WP_203191512.1">
    <property type="nucleotide sequence ID" value="NZ_CP063362.1"/>
</dbReference>
<dbReference type="EMBL" id="CP063362">
    <property type="protein sequence ID" value="QRG04635.1"/>
    <property type="molecule type" value="Genomic_DNA"/>
</dbReference>
<sequence>MATITVNASRETGLFGRMGAAVSDFFAAVAEGRAMALRYDRLSHLTNSELARMGISREEIPQVVARGH</sequence>
<reference evidence="1 2" key="1">
    <citation type="submission" date="2020-10" db="EMBL/GenBank/DDBJ databases">
        <title>Degradation of 1,4-Dioxane by Xanthobacter sp. YN2, via a Novel Group-2 Soluble Di-Iron Monooxygenase.</title>
        <authorList>
            <person name="Ma F."/>
            <person name="Wang Y."/>
            <person name="Yang J."/>
            <person name="Guo H."/>
            <person name="Su D."/>
            <person name="Yu L."/>
        </authorList>
    </citation>
    <scope>NUCLEOTIDE SEQUENCE [LARGE SCALE GENOMIC DNA]</scope>
    <source>
        <strain evidence="1 2">YN2</strain>
    </source>
</reference>
<name>A0A974PJ92_9HYPH</name>
<dbReference type="Proteomes" id="UP000596427">
    <property type="component" value="Chromosome"/>
</dbReference>
<evidence type="ECO:0000313" key="1">
    <source>
        <dbReference type="EMBL" id="QRG04635.1"/>
    </source>
</evidence>
<evidence type="ECO:0008006" key="3">
    <source>
        <dbReference type="Google" id="ProtNLM"/>
    </source>
</evidence>
<proteinExistence type="predicted"/>
<accession>A0A974PJ92</accession>
<organism evidence="1 2">
    <name type="scientific">Xanthobacter dioxanivorans</name>
    <dbReference type="NCBI Taxonomy" id="2528964"/>
    <lineage>
        <taxon>Bacteria</taxon>
        <taxon>Pseudomonadati</taxon>
        <taxon>Pseudomonadota</taxon>
        <taxon>Alphaproteobacteria</taxon>
        <taxon>Hyphomicrobiales</taxon>
        <taxon>Xanthobacteraceae</taxon>
        <taxon>Xanthobacter</taxon>
    </lineage>
</organism>
<keyword evidence="2" id="KW-1185">Reference proteome</keyword>
<protein>
    <recommendedName>
        <fullName evidence="3">DUF1127 domain-containing protein</fullName>
    </recommendedName>
</protein>
<dbReference type="KEGG" id="xdi:EZH22_15765"/>
<gene>
    <name evidence="1" type="ORF">EZH22_15765</name>
</gene>
<evidence type="ECO:0000313" key="2">
    <source>
        <dbReference type="Proteomes" id="UP000596427"/>
    </source>
</evidence>
<dbReference type="AlphaFoldDB" id="A0A974PJ92"/>